<evidence type="ECO:0000256" key="3">
    <source>
        <dbReference type="ARBA" id="ARBA00022448"/>
    </source>
</evidence>
<keyword evidence="5" id="KW-0997">Cell inner membrane</keyword>
<evidence type="ECO:0000313" key="11">
    <source>
        <dbReference type="Proteomes" id="UP000182373"/>
    </source>
</evidence>
<dbReference type="InterPro" id="IPR030922">
    <property type="entry name" value="LptF"/>
</dbReference>
<sequence length="404" mass="44216">MFRIIAGAIMAGRSTMTGVTMARCFRPFGRLLDQAFVPLIIQTYLIREIMRPFVPVLVVLAGLFGSFSAAGFLSDAVNGLLPAGSIIQMVSLKVLIALEVLIPISLYLSVLLAFGRLNSDQEIIAMAALRVQPERIWRIVLSLCLAMAVVVGALSLFTRPWAYARLHALSDQAHVSLNTDAMEAGTFYIGPKGNRVIFFTHRAGPEEPASGVFVQLWSPDRMEIISARQAMTLRPGSPDIKSQILLSDAHIYRFNRSGEGNDEMLDAAETVLDIQPNKAEAAAYSAVATATSTLLGSSSPADIAELQWRFSTSVSTLLLGLLGVPMSRSKPRQSRYARFGAAILAYFGYYLLSTSARTWVQHGVVPPIPGIWWVPALLGVVLLGLLYAPRWRLAIRRRSVRVSR</sequence>
<organism evidence="10 11">
    <name type="scientific">Granulibacter bethesdensis</name>
    <dbReference type="NCBI Taxonomy" id="364410"/>
    <lineage>
        <taxon>Bacteria</taxon>
        <taxon>Pseudomonadati</taxon>
        <taxon>Pseudomonadota</taxon>
        <taxon>Alphaproteobacteria</taxon>
        <taxon>Acetobacterales</taxon>
        <taxon>Acetobacteraceae</taxon>
        <taxon>Granulibacter</taxon>
    </lineage>
</organism>
<protein>
    <recommendedName>
        <fullName evidence="2">Lipopolysaccharide export system permease protein LptF</fullName>
    </recommendedName>
</protein>
<dbReference type="EMBL" id="CP018191">
    <property type="protein sequence ID" value="APH53472.1"/>
    <property type="molecule type" value="Genomic_DNA"/>
</dbReference>
<feature type="transmembrane region" description="Helical" evidence="9">
    <location>
        <begin position="372"/>
        <end position="388"/>
    </location>
</feature>
<name>A0AAC9K8N9_9PROT</name>
<keyword evidence="6 9" id="KW-0812">Transmembrane</keyword>
<feature type="transmembrane region" description="Helical" evidence="9">
    <location>
        <begin position="94"/>
        <end position="115"/>
    </location>
</feature>
<dbReference type="Pfam" id="PF03739">
    <property type="entry name" value="LptF_LptG"/>
    <property type="match status" value="1"/>
</dbReference>
<evidence type="ECO:0000313" key="10">
    <source>
        <dbReference type="EMBL" id="APH53472.1"/>
    </source>
</evidence>
<comment type="subcellular location">
    <subcellularLocation>
        <location evidence="1">Cell inner membrane</location>
        <topology evidence="1">Multi-pass membrane protein</topology>
    </subcellularLocation>
</comment>
<keyword evidence="7 9" id="KW-1133">Transmembrane helix</keyword>
<dbReference type="Proteomes" id="UP000182373">
    <property type="component" value="Chromosome"/>
</dbReference>
<dbReference type="GO" id="GO:0043190">
    <property type="term" value="C:ATP-binding cassette (ABC) transporter complex"/>
    <property type="evidence" value="ECO:0007669"/>
    <property type="project" value="InterPro"/>
</dbReference>
<dbReference type="GO" id="GO:0015920">
    <property type="term" value="P:lipopolysaccharide transport"/>
    <property type="evidence" value="ECO:0007669"/>
    <property type="project" value="TreeGrafter"/>
</dbReference>
<dbReference type="NCBIfam" id="TIGR04407">
    <property type="entry name" value="LptF_YjgP"/>
    <property type="match status" value="1"/>
</dbReference>
<proteinExistence type="predicted"/>
<keyword evidence="4" id="KW-1003">Cell membrane</keyword>
<dbReference type="GO" id="GO:0055085">
    <property type="term" value="P:transmembrane transport"/>
    <property type="evidence" value="ECO:0007669"/>
    <property type="project" value="InterPro"/>
</dbReference>
<keyword evidence="3" id="KW-0813">Transport</keyword>
<evidence type="ECO:0000256" key="4">
    <source>
        <dbReference type="ARBA" id="ARBA00022475"/>
    </source>
</evidence>
<evidence type="ECO:0000256" key="1">
    <source>
        <dbReference type="ARBA" id="ARBA00004429"/>
    </source>
</evidence>
<dbReference type="PANTHER" id="PTHR33529">
    <property type="entry name" value="SLR0882 PROTEIN-RELATED"/>
    <property type="match status" value="1"/>
</dbReference>
<gene>
    <name evidence="10" type="ORF">GbCGDNIH9_0249</name>
</gene>
<reference evidence="11" key="1">
    <citation type="submission" date="2016-11" db="EMBL/GenBank/DDBJ databases">
        <title>Comparative genomic and phenotypic analysis of Granulibacter bethesdensis clinical isolates from patients with chronic granulomatous disease.</title>
        <authorList>
            <person name="Zarember K.A."/>
            <person name="Porcella S.F."/>
            <person name="Chu J."/>
            <person name="Ding L."/>
            <person name="Dahlstrom E."/>
            <person name="Barbian K."/>
            <person name="Martens C."/>
            <person name="Sykora L."/>
            <person name="Kramer S."/>
            <person name="Pettinato A.M."/>
            <person name="Hong H."/>
            <person name="Wald G."/>
            <person name="Berg L.J."/>
            <person name="Rogge L.S."/>
            <person name="Greenberg D.E."/>
            <person name="Falcone E.L."/>
            <person name="Neves J.F."/>
            <person name="Simoes M.J."/>
            <person name="Casal M."/>
            <person name="Rodriguez-Lopez F.C."/>
            <person name="Zelazny A."/>
            <person name="Gallin J.I."/>
            <person name="Holland S.M."/>
        </authorList>
    </citation>
    <scope>NUCLEOTIDE SEQUENCE [LARGE SCALE GENOMIC DNA]</scope>
    <source>
        <strain evidence="11">NIH9.1</strain>
    </source>
</reference>
<feature type="transmembrane region" description="Helical" evidence="9">
    <location>
        <begin position="53"/>
        <end position="74"/>
    </location>
</feature>
<evidence type="ECO:0000256" key="2">
    <source>
        <dbReference type="ARBA" id="ARBA00014213"/>
    </source>
</evidence>
<feature type="transmembrane region" description="Helical" evidence="9">
    <location>
        <begin position="336"/>
        <end position="352"/>
    </location>
</feature>
<evidence type="ECO:0000256" key="8">
    <source>
        <dbReference type="ARBA" id="ARBA00023136"/>
    </source>
</evidence>
<accession>A0AAC9K8N9</accession>
<evidence type="ECO:0000256" key="5">
    <source>
        <dbReference type="ARBA" id="ARBA00022519"/>
    </source>
</evidence>
<dbReference type="AlphaFoldDB" id="A0AAC9K8N9"/>
<evidence type="ECO:0000256" key="7">
    <source>
        <dbReference type="ARBA" id="ARBA00022989"/>
    </source>
</evidence>
<keyword evidence="8 9" id="KW-0472">Membrane</keyword>
<evidence type="ECO:0000256" key="6">
    <source>
        <dbReference type="ARBA" id="ARBA00022692"/>
    </source>
</evidence>
<dbReference type="PANTHER" id="PTHR33529:SF7">
    <property type="entry name" value="LIPOPOLYSACCHARIDE EXPORT SYSTEM PERMEASE PROTEIN LPTF"/>
    <property type="match status" value="1"/>
</dbReference>
<dbReference type="InterPro" id="IPR005495">
    <property type="entry name" value="LptG/LptF_permease"/>
</dbReference>
<feature type="transmembrane region" description="Helical" evidence="9">
    <location>
        <begin position="136"/>
        <end position="157"/>
    </location>
</feature>
<evidence type="ECO:0000256" key="9">
    <source>
        <dbReference type="SAM" id="Phobius"/>
    </source>
</evidence>